<keyword evidence="1" id="KW-0472">Membrane</keyword>
<evidence type="ECO:0000313" key="3">
    <source>
        <dbReference type="Proteomes" id="UP000572377"/>
    </source>
</evidence>
<organism evidence="2 3">
    <name type="scientific">Halovulum dunhuangense</name>
    <dbReference type="NCBI Taxonomy" id="1505036"/>
    <lineage>
        <taxon>Bacteria</taxon>
        <taxon>Pseudomonadati</taxon>
        <taxon>Pseudomonadota</taxon>
        <taxon>Alphaproteobacteria</taxon>
        <taxon>Rhodobacterales</taxon>
        <taxon>Paracoccaceae</taxon>
        <taxon>Halovulum</taxon>
    </lineage>
</organism>
<reference evidence="2 3" key="1">
    <citation type="submission" date="2020-05" db="EMBL/GenBank/DDBJ databases">
        <title>Gimesia benthica sp. nov., a novel planctomycete isolated from a deep-sea water sample of the Northwest Indian Ocean.</title>
        <authorList>
            <person name="Wang J."/>
            <person name="Ruan C."/>
            <person name="Song L."/>
            <person name="Zhu Y."/>
            <person name="Li A."/>
            <person name="Zheng X."/>
            <person name="Wang L."/>
            <person name="Lu Z."/>
            <person name="Huang Y."/>
            <person name="Du W."/>
            <person name="Zhou Y."/>
            <person name="Huang L."/>
            <person name="Dai X."/>
        </authorList>
    </citation>
    <scope>NUCLEOTIDE SEQUENCE [LARGE SCALE GENOMIC DNA]</scope>
    <source>
        <strain evidence="2 3">YYQ-30</strain>
    </source>
</reference>
<feature type="transmembrane region" description="Helical" evidence="1">
    <location>
        <begin position="57"/>
        <end position="82"/>
    </location>
</feature>
<keyword evidence="1" id="KW-0812">Transmembrane</keyword>
<gene>
    <name evidence="2" type="ORF">HMH01_08360</name>
</gene>
<dbReference type="AlphaFoldDB" id="A0A849L2J8"/>
<evidence type="ECO:0000313" key="2">
    <source>
        <dbReference type="EMBL" id="NNU80452.1"/>
    </source>
</evidence>
<feature type="transmembrane region" description="Helical" evidence="1">
    <location>
        <begin position="26"/>
        <end position="45"/>
    </location>
</feature>
<feature type="transmembrane region" description="Helical" evidence="1">
    <location>
        <begin position="115"/>
        <end position="136"/>
    </location>
</feature>
<name>A0A849L2J8_9RHOB</name>
<comment type="caution">
    <text evidence="2">The sequence shown here is derived from an EMBL/GenBank/DDBJ whole genome shotgun (WGS) entry which is preliminary data.</text>
</comment>
<keyword evidence="3" id="KW-1185">Reference proteome</keyword>
<sequence>MTDSMTLSPFVGISANRRIAKILKTAQALVFLGLGGWCLLAPHMVESLSLKPEYQHLSATTALMMGCFGAQAVLCGSLMWLARFTATTFLCFGLLASIPFFVFNAWFVWVAGMFTVWMLLDFAGNVSFLLVGLVGWRLMRGETTPV</sequence>
<proteinExistence type="predicted"/>
<feature type="transmembrane region" description="Helical" evidence="1">
    <location>
        <begin position="89"/>
        <end position="109"/>
    </location>
</feature>
<dbReference type="EMBL" id="JABFBC010000001">
    <property type="protein sequence ID" value="NNU80452.1"/>
    <property type="molecule type" value="Genomic_DNA"/>
</dbReference>
<dbReference type="Proteomes" id="UP000572377">
    <property type="component" value="Unassembled WGS sequence"/>
</dbReference>
<evidence type="ECO:0000256" key="1">
    <source>
        <dbReference type="SAM" id="Phobius"/>
    </source>
</evidence>
<keyword evidence="1" id="KW-1133">Transmembrane helix</keyword>
<protein>
    <submittedName>
        <fullName evidence="2">Uncharacterized protein</fullName>
    </submittedName>
</protein>
<accession>A0A849L2J8</accession>